<dbReference type="EMBL" id="WUBJ01000003">
    <property type="protein sequence ID" value="MWV55901.1"/>
    <property type="molecule type" value="Genomic_DNA"/>
</dbReference>
<organism evidence="1 2">
    <name type="scientific">Streptococcus zhangguiae</name>
    <dbReference type="NCBI Taxonomy" id="2664091"/>
    <lineage>
        <taxon>Bacteria</taxon>
        <taxon>Bacillati</taxon>
        <taxon>Bacillota</taxon>
        <taxon>Bacilli</taxon>
        <taxon>Lactobacillales</taxon>
        <taxon>Streptococcaceae</taxon>
        <taxon>Streptococcus</taxon>
    </lineage>
</organism>
<accession>A0A6I4RHB3</accession>
<sequence>MTKQEALEIIKNENLKVNWFNSHPVEENEMVIEQKEEFYNVYGTDERAAILGIVETFNSLSEALENLIYRARL</sequence>
<protein>
    <submittedName>
        <fullName evidence="1">Uncharacterized protein</fullName>
    </submittedName>
</protein>
<dbReference type="AlphaFoldDB" id="A0A6I4RHB3"/>
<dbReference type="Proteomes" id="UP000435423">
    <property type="component" value="Unassembled WGS sequence"/>
</dbReference>
<dbReference type="Pfam" id="PF15597">
    <property type="entry name" value="Imm59"/>
    <property type="match status" value="1"/>
</dbReference>
<comment type="caution">
    <text evidence="1">The sequence shown here is derived from an EMBL/GenBank/DDBJ whole genome shotgun (WGS) entry which is preliminary data.</text>
</comment>
<gene>
    <name evidence="1" type="ORF">GGH11_02755</name>
</gene>
<reference evidence="1 2" key="1">
    <citation type="submission" date="2019-10" db="EMBL/GenBank/DDBJ databases">
        <title>Streptococcis sp, isolated from the respiratory tract of Marmot.</title>
        <authorList>
            <person name="Zhang G."/>
        </authorList>
    </citation>
    <scope>NUCLEOTIDE SEQUENCE [LARGE SCALE GENOMIC DNA]</scope>
    <source>
        <strain evidence="2">zg-70</strain>
    </source>
</reference>
<proteinExistence type="predicted"/>
<evidence type="ECO:0000313" key="2">
    <source>
        <dbReference type="Proteomes" id="UP000435423"/>
    </source>
</evidence>
<name>A0A6I4RHB3_9STRE</name>
<evidence type="ECO:0000313" key="1">
    <source>
        <dbReference type="EMBL" id="MWV55901.1"/>
    </source>
</evidence>
<dbReference type="InterPro" id="IPR028954">
    <property type="entry name" value="Imm59"/>
</dbReference>
<dbReference type="RefSeq" id="WP_160463150.1">
    <property type="nucleotide sequence ID" value="NZ_JABFQT010000003.1"/>
</dbReference>